<evidence type="ECO:0000256" key="7">
    <source>
        <dbReference type="SAM" id="Coils"/>
    </source>
</evidence>
<dbReference type="SMART" id="SM00086">
    <property type="entry name" value="PAC"/>
    <property type="match status" value="7"/>
</dbReference>
<dbReference type="InterPro" id="IPR005467">
    <property type="entry name" value="His_kinase_dom"/>
</dbReference>
<feature type="domain" description="Response regulatory" evidence="9">
    <location>
        <begin position="1219"/>
        <end position="1335"/>
    </location>
</feature>
<dbReference type="Gene3D" id="1.10.287.130">
    <property type="match status" value="1"/>
</dbReference>
<feature type="domain" description="PAC" evidence="11">
    <location>
        <begin position="644"/>
        <end position="696"/>
    </location>
</feature>
<gene>
    <name evidence="12" type="ORF">HY912_16100</name>
</gene>
<dbReference type="InterPro" id="IPR052162">
    <property type="entry name" value="Sensor_kinase/Photoreceptor"/>
</dbReference>
<dbReference type="GO" id="GO:0000155">
    <property type="term" value="F:phosphorelay sensor kinase activity"/>
    <property type="evidence" value="ECO:0007669"/>
    <property type="project" value="InterPro"/>
</dbReference>
<dbReference type="CDD" id="cd00130">
    <property type="entry name" value="PAS"/>
    <property type="match status" value="6"/>
</dbReference>
<dbReference type="Proteomes" id="UP000807825">
    <property type="component" value="Unassembled WGS sequence"/>
</dbReference>
<dbReference type="SUPFAM" id="SSF55874">
    <property type="entry name" value="ATPase domain of HSP90 chaperone/DNA topoisomerase II/histidine kinase"/>
    <property type="match status" value="1"/>
</dbReference>
<comment type="caution">
    <text evidence="12">The sequence shown here is derived from an EMBL/GenBank/DDBJ whole genome shotgun (WGS) entry which is preliminary data.</text>
</comment>
<keyword evidence="4" id="KW-0808">Transferase</keyword>
<protein>
    <recommendedName>
        <fullName evidence="2">histidine kinase</fullName>
        <ecNumber evidence="2">2.7.13.3</ecNumber>
    </recommendedName>
</protein>
<dbReference type="InterPro" id="IPR035965">
    <property type="entry name" value="PAS-like_dom_sf"/>
</dbReference>
<dbReference type="NCBIfam" id="TIGR00229">
    <property type="entry name" value="sensory_box"/>
    <property type="match status" value="6"/>
</dbReference>
<feature type="coiled-coil region" evidence="7">
    <location>
        <begin position="8"/>
        <end position="35"/>
    </location>
</feature>
<evidence type="ECO:0000256" key="4">
    <source>
        <dbReference type="ARBA" id="ARBA00022679"/>
    </source>
</evidence>
<dbReference type="InterPro" id="IPR036097">
    <property type="entry name" value="HisK_dim/P_sf"/>
</dbReference>
<feature type="domain" description="PAS" evidence="10">
    <location>
        <begin position="322"/>
        <end position="374"/>
    </location>
</feature>
<dbReference type="SMART" id="SM00387">
    <property type="entry name" value="HATPase_c"/>
    <property type="match status" value="1"/>
</dbReference>
<feature type="modified residue" description="4-aspartylphosphate" evidence="6">
    <location>
        <position position="1270"/>
    </location>
</feature>
<dbReference type="SUPFAM" id="SSF52172">
    <property type="entry name" value="CheY-like"/>
    <property type="match status" value="1"/>
</dbReference>
<dbReference type="CDD" id="cd00082">
    <property type="entry name" value="HisKA"/>
    <property type="match status" value="1"/>
</dbReference>
<feature type="domain" description="PAC" evidence="11">
    <location>
        <begin position="109"/>
        <end position="159"/>
    </location>
</feature>
<evidence type="ECO:0000313" key="13">
    <source>
        <dbReference type="Proteomes" id="UP000807825"/>
    </source>
</evidence>
<dbReference type="PROSITE" id="PS50113">
    <property type="entry name" value="PAC"/>
    <property type="match status" value="6"/>
</dbReference>
<dbReference type="InterPro" id="IPR000014">
    <property type="entry name" value="PAS"/>
</dbReference>
<dbReference type="Gene3D" id="3.30.450.20">
    <property type="entry name" value="PAS domain"/>
    <property type="match status" value="7"/>
</dbReference>
<dbReference type="Pfam" id="PF00512">
    <property type="entry name" value="HisKA"/>
    <property type="match status" value="1"/>
</dbReference>
<feature type="domain" description="PAS" evidence="10">
    <location>
        <begin position="570"/>
        <end position="629"/>
    </location>
</feature>
<reference evidence="12" key="1">
    <citation type="submission" date="2020-07" db="EMBL/GenBank/DDBJ databases">
        <title>Huge and variable diversity of episymbiotic CPR bacteria and DPANN archaea in groundwater ecosystems.</title>
        <authorList>
            <person name="He C.Y."/>
            <person name="Keren R."/>
            <person name="Whittaker M."/>
            <person name="Farag I.F."/>
            <person name="Doudna J."/>
            <person name="Cate J.H.D."/>
            <person name="Banfield J.F."/>
        </authorList>
    </citation>
    <scope>NUCLEOTIDE SEQUENCE</scope>
    <source>
        <strain evidence="12">NC_groundwater_1664_Pr3_B-0.1um_52_9</strain>
    </source>
</reference>
<evidence type="ECO:0000259" key="9">
    <source>
        <dbReference type="PROSITE" id="PS50110"/>
    </source>
</evidence>
<feature type="domain" description="PAC" evidence="11">
    <location>
        <begin position="518"/>
        <end position="569"/>
    </location>
</feature>
<proteinExistence type="predicted"/>
<dbReference type="SUPFAM" id="SSF47384">
    <property type="entry name" value="Homodimeric domain of signal transducing histidine kinase"/>
    <property type="match status" value="1"/>
</dbReference>
<dbReference type="GO" id="GO:0006355">
    <property type="term" value="P:regulation of DNA-templated transcription"/>
    <property type="evidence" value="ECO:0007669"/>
    <property type="project" value="InterPro"/>
</dbReference>
<dbReference type="PROSITE" id="PS50110">
    <property type="entry name" value="RESPONSE_REGULATORY"/>
    <property type="match status" value="1"/>
</dbReference>
<keyword evidence="3 6" id="KW-0597">Phosphoprotein</keyword>
<dbReference type="InterPro" id="IPR013767">
    <property type="entry name" value="PAS_fold"/>
</dbReference>
<dbReference type="PANTHER" id="PTHR43304">
    <property type="entry name" value="PHYTOCHROME-LIKE PROTEIN CPH1"/>
    <property type="match status" value="1"/>
</dbReference>
<dbReference type="InterPro" id="IPR000700">
    <property type="entry name" value="PAS-assoc_C"/>
</dbReference>
<dbReference type="InterPro" id="IPR003594">
    <property type="entry name" value="HATPase_dom"/>
</dbReference>
<dbReference type="PROSITE" id="PS50112">
    <property type="entry name" value="PAS"/>
    <property type="match status" value="5"/>
</dbReference>
<dbReference type="InterPro" id="IPR001789">
    <property type="entry name" value="Sig_transdc_resp-reg_receiver"/>
</dbReference>
<dbReference type="PRINTS" id="PR00344">
    <property type="entry name" value="BCTRLSENSOR"/>
</dbReference>
<dbReference type="Pfam" id="PF08448">
    <property type="entry name" value="PAS_4"/>
    <property type="match status" value="2"/>
</dbReference>
<feature type="domain" description="PAS" evidence="10">
    <location>
        <begin position="199"/>
        <end position="257"/>
    </location>
</feature>
<dbReference type="SMART" id="SM00388">
    <property type="entry name" value="HisKA"/>
    <property type="match status" value="1"/>
</dbReference>
<evidence type="ECO:0000256" key="6">
    <source>
        <dbReference type="PROSITE-ProRule" id="PRU00169"/>
    </source>
</evidence>
<sequence>MEDEDRQREEPAGELAELRRRVAELEAELTATKQLQDAEHESEALSKAMIQAFDGFVYVCSPNYEIEFMNERFIGRTGHNAIGEKCYEALHGLKDVCPWCVNEKVQKGETVRWEVQSPKDNRWYYVVNTPIHSQKDTISKVAMIQDITDRKNAEELLKKAKDELELRVRERTSELESSVRRLEKEISVREEAEAALRESEQRFRAIFENNHVVMLIIDPEDGRIEDGSPGALAFYGYSREQLKQKRISEINTLSPEEVFEKLQAAKSQQRRFFDFRHRLSSGEIRDVEVCTGPIVIGGKTFLFSVINDVTERKEAEESLARANQEWERTFNAFSDLVMVIDRHHKIVRANKSLTDAFGVKESDIIGRPCYDLIHKTQEPLPTCPHSSLLTNGEAHLAEVFDACLGGTFEVRVAPVMDQNGQLIGSVHIIRDITARKKMEEALGQSESTLKSVLQTAPVGIGLISNRIFKWSNEFLSLITGYSQEELLGQSTKILYENGEEFERIGAIKYALAGATGTGSVETRWKKKDGTLINIVESLTAIDPQNPSAGFVFTALDVTERKQAEQALRESEQRLTHVLSVSPAIIYSLNPDGFAPTWVSANIEILLGYTLEEALQSDWWSDHLYQEDRERAFINSARKRTEDQLISEYRFYRKNGDLMWVRDELRLLRDELGNPVEIVGVWTDITNRKQAEEAVQRSEERYRSLFEDAPLMYVITRNEQGVPFISDCNELFLRSVGYSREQVVGHPLEEFYSSESRAELLEHGGYARALAGDFFIGEREILTRDGRLIPTLLYTATEVAPSGQVIGTRAMFVDIAERKKMEDALRQSEERLELALKAADLGLWDWNLRTGHPIWDKRAIEMLGYSPDDIQHTLGGFKRLIHHEDWSTFSEALNGHLEGRLPSFQVECRFLCKSGDWRWILNQGKIVEYDEQGGPSRMTGTTRDVTERRVAEQEKEALRAQLLQSQKMEAIGTLAGGIAHDFNNLLTVVLGFSELLLVGKDERDPSYADLQRINQAGKNGADLVQRILAFSRKADINARTLNLNHEIEQLKKLLTRTIPKMIEIELNSSPELSMVRADPIQIEQVLMNLAVNAKDAMPDGGRLVIQTENVILDEEYCRSHFDAQPGNYVLLSVSDTGHGMDKETVERIFEPFYTTKETGKGTGLGLAMVYGIVKQHAGHVTCYSEPGVGTTFRIYLSAVSTESKSQLPQEKQKLLPGTETILLVDDEVSIIEFGKRILERSGYTVITANNGKTALEKYKKEKDHISLVILDLIMPEMGGKQCLEELLKLNKTARVLIASGYSMESQIKETAEAGGRGFVSKPYNVREMLQAVRDVLDSD</sequence>
<evidence type="ECO:0000259" key="11">
    <source>
        <dbReference type="PROSITE" id="PS50113"/>
    </source>
</evidence>
<feature type="coiled-coil region" evidence="7">
    <location>
        <begin position="150"/>
        <end position="209"/>
    </location>
</feature>
<dbReference type="Pfam" id="PF00072">
    <property type="entry name" value="Response_reg"/>
    <property type="match status" value="1"/>
</dbReference>
<keyword evidence="7" id="KW-0175">Coiled coil</keyword>
<evidence type="ECO:0000313" key="12">
    <source>
        <dbReference type="EMBL" id="MBI5251012.1"/>
    </source>
</evidence>
<evidence type="ECO:0000259" key="10">
    <source>
        <dbReference type="PROSITE" id="PS50112"/>
    </source>
</evidence>
<organism evidence="12 13">
    <name type="scientific">Desulfomonile tiedjei</name>
    <dbReference type="NCBI Taxonomy" id="2358"/>
    <lineage>
        <taxon>Bacteria</taxon>
        <taxon>Pseudomonadati</taxon>
        <taxon>Thermodesulfobacteriota</taxon>
        <taxon>Desulfomonilia</taxon>
        <taxon>Desulfomonilales</taxon>
        <taxon>Desulfomonilaceae</taxon>
        <taxon>Desulfomonile</taxon>
    </lineage>
</organism>
<feature type="domain" description="PAC" evidence="11">
    <location>
        <begin position="774"/>
        <end position="826"/>
    </location>
</feature>
<feature type="domain" description="PAC" evidence="11">
    <location>
        <begin position="903"/>
        <end position="956"/>
    </location>
</feature>
<feature type="domain" description="PAS" evidence="10">
    <location>
        <begin position="827"/>
        <end position="899"/>
    </location>
</feature>
<dbReference type="InterPro" id="IPR036890">
    <property type="entry name" value="HATPase_C_sf"/>
</dbReference>
<dbReference type="PROSITE" id="PS50109">
    <property type="entry name" value="HIS_KIN"/>
    <property type="match status" value="1"/>
</dbReference>
<name>A0A9D6V3U7_9BACT</name>
<dbReference type="InterPro" id="IPR011006">
    <property type="entry name" value="CheY-like_superfamily"/>
</dbReference>
<evidence type="ECO:0000256" key="5">
    <source>
        <dbReference type="ARBA" id="ARBA00022777"/>
    </source>
</evidence>
<dbReference type="InterPro" id="IPR013655">
    <property type="entry name" value="PAS_fold_3"/>
</dbReference>
<dbReference type="SUPFAM" id="SSF55785">
    <property type="entry name" value="PYP-like sensor domain (PAS domain)"/>
    <property type="match status" value="7"/>
</dbReference>
<dbReference type="EMBL" id="JACRDE010000419">
    <property type="protein sequence ID" value="MBI5251012.1"/>
    <property type="molecule type" value="Genomic_DNA"/>
</dbReference>
<dbReference type="Gene3D" id="3.30.565.10">
    <property type="entry name" value="Histidine kinase-like ATPase, C-terminal domain"/>
    <property type="match status" value="1"/>
</dbReference>
<dbReference type="SMART" id="SM00091">
    <property type="entry name" value="PAS"/>
    <property type="match status" value="7"/>
</dbReference>
<dbReference type="InterPro" id="IPR003661">
    <property type="entry name" value="HisK_dim/P_dom"/>
</dbReference>
<dbReference type="PANTHER" id="PTHR43304:SF1">
    <property type="entry name" value="PAC DOMAIN-CONTAINING PROTEIN"/>
    <property type="match status" value="1"/>
</dbReference>
<keyword evidence="5" id="KW-0418">Kinase</keyword>
<dbReference type="Pfam" id="PF02518">
    <property type="entry name" value="HATPase_c"/>
    <property type="match status" value="1"/>
</dbReference>
<evidence type="ECO:0000256" key="1">
    <source>
        <dbReference type="ARBA" id="ARBA00000085"/>
    </source>
</evidence>
<comment type="catalytic activity">
    <reaction evidence="1">
        <text>ATP + protein L-histidine = ADP + protein N-phospho-L-histidine.</text>
        <dbReference type="EC" id="2.7.13.3"/>
    </reaction>
</comment>
<feature type="domain" description="PAS" evidence="10">
    <location>
        <begin position="697"/>
        <end position="772"/>
    </location>
</feature>
<evidence type="ECO:0000256" key="2">
    <source>
        <dbReference type="ARBA" id="ARBA00012438"/>
    </source>
</evidence>
<accession>A0A9D6V3U7</accession>
<dbReference type="InterPro" id="IPR013656">
    <property type="entry name" value="PAS_4"/>
</dbReference>
<dbReference type="Gene3D" id="3.40.50.2300">
    <property type="match status" value="1"/>
</dbReference>
<dbReference type="Pfam" id="PF08447">
    <property type="entry name" value="PAS_3"/>
    <property type="match status" value="2"/>
</dbReference>
<dbReference type="Pfam" id="PF13426">
    <property type="entry name" value="PAS_9"/>
    <property type="match status" value="1"/>
</dbReference>
<dbReference type="SMART" id="SM00448">
    <property type="entry name" value="REC"/>
    <property type="match status" value="1"/>
</dbReference>
<dbReference type="InterPro" id="IPR001610">
    <property type="entry name" value="PAC"/>
</dbReference>
<evidence type="ECO:0000256" key="3">
    <source>
        <dbReference type="ARBA" id="ARBA00022553"/>
    </source>
</evidence>
<feature type="domain" description="PAC" evidence="11">
    <location>
        <begin position="390"/>
        <end position="444"/>
    </location>
</feature>
<feature type="domain" description="Histidine kinase" evidence="8">
    <location>
        <begin position="976"/>
        <end position="1199"/>
    </location>
</feature>
<dbReference type="EC" id="2.7.13.3" evidence="2"/>
<evidence type="ECO:0000259" key="8">
    <source>
        <dbReference type="PROSITE" id="PS50109"/>
    </source>
</evidence>
<dbReference type="Pfam" id="PF00989">
    <property type="entry name" value="PAS"/>
    <property type="match status" value="1"/>
</dbReference>
<dbReference type="InterPro" id="IPR004358">
    <property type="entry name" value="Sig_transdc_His_kin-like_C"/>
</dbReference>